<dbReference type="SUPFAM" id="SSF47226">
    <property type="entry name" value="Histidine-containing phosphotransfer domain, HPT domain"/>
    <property type="match status" value="1"/>
</dbReference>
<dbReference type="InterPro" id="IPR036641">
    <property type="entry name" value="HPT_dom_sf"/>
</dbReference>
<dbReference type="GO" id="GO:0000160">
    <property type="term" value="P:phosphorelay signal transduction system"/>
    <property type="evidence" value="ECO:0007669"/>
    <property type="project" value="InterPro"/>
</dbReference>
<sequence>MMVLPFDAIETILVDRRRIATLCRMHGLRDAESYLMERVGAIAQDLTHLQEVYHHGSAATMAKQAQALSDAASEIGLTTLARVARDVAICARSGDGVAFAAVWARLGRAGDHSIRQLWTASGLQM</sequence>
<dbReference type="EMBL" id="JACBXS010000004">
    <property type="protein sequence ID" value="NYS23899.1"/>
    <property type="molecule type" value="Genomic_DNA"/>
</dbReference>
<evidence type="ECO:0000313" key="1">
    <source>
        <dbReference type="EMBL" id="NYS23899.1"/>
    </source>
</evidence>
<evidence type="ECO:0000313" key="2">
    <source>
        <dbReference type="Proteomes" id="UP000529417"/>
    </source>
</evidence>
<dbReference type="RefSeq" id="WP_179904603.1">
    <property type="nucleotide sequence ID" value="NZ_JACBXS010000004.1"/>
</dbReference>
<dbReference type="Proteomes" id="UP000529417">
    <property type="component" value="Unassembled WGS sequence"/>
</dbReference>
<dbReference type="AlphaFoldDB" id="A0A7Z0KWP4"/>
<name>A0A7Z0KWP4_9RHOB</name>
<protein>
    <submittedName>
        <fullName evidence="1">Uncharacterized protein</fullName>
    </submittedName>
</protein>
<keyword evidence="2" id="KW-1185">Reference proteome</keyword>
<proteinExistence type="predicted"/>
<accession>A0A7Z0KWP4</accession>
<reference evidence="1 2" key="1">
    <citation type="journal article" date="2000" name="Arch. Microbiol.">
        <title>Rhodobaca bogoriensis gen. nov. and sp. nov., an alkaliphilic purple nonsulfur bacterium from African Rift Valley soda lakes.</title>
        <authorList>
            <person name="Milford A.D."/>
            <person name="Achenbach L.A."/>
            <person name="Jung D.O."/>
            <person name="Madigan M.T."/>
        </authorList>
    </citation>
    <scope>NUCLEOTIDE SEQUENCE [LARGE SCALE GENOMIC DNA]</scope>
    <source>
        <strain evidence="1 2">2376</strain>
    </source>
</reference>
<gene>
    <name evidence="1" type="ORF">HUK65_02765</name>
</gene>
<comment type="caution">
    <text evidence="1">The sequence shown here is derived from an EMBL/GenBank/DDBJ whole genome shotgun (WGS) entry which is preliminary data.</text>
</comment>
<organism evidence="1 2">
    <name type="scientific">Rhabdonatronobacter sediminivivens</name>
    <dbReference type="NCBI Taxonomy" id="2743469"/>
    <lineage>
        <taxon>Bacteria</taxon>
        <taxon>Pseudomonadati</taxon>
        <taxon>Pseudomonadota</taxon>
        <taxon>Alphaproteobacteria</taxon>
        <taxon>Rhodobacterales</taxon>
        <taxon>Paracoccaceae</taxon>
        <taxon>Rhabdonatronobacter</taxon>
    </lineage>
</organism>